<feature type="non-terminal residue" evidence="4">
    <location>
        <position position="1"/>
    </location>
</feature>
<feature type="compositionally biased region" description="Polar residues" evidence="2">
    <location>
        <begin position="1"/>
        <end position="19"/>
    </location>
</feature>
<evidence type="ECO:0000313" key="4">
    <source>
        <dbReference type="EMBL" id="CAF1718843.1"/>
    </source>
</evidence>
<feature type="region of interest" description="Disordered" evidence="2">
    <location>
        <begin position="1"/>
        <end position="32"/>
    </location>
</feature>
<feature type="domain" description="LOB" evidence="3">
    <location>
        <begin position="75"/>
        <end position="180"/>
    </location>
</feature>
<proteinExistence type="inferred from homology"/>
<name>A0A816IRQ2_BRANA</name>
<evidence type="ECO:0000256" key="2">
    <source>
        <dbReference type="SAM" id="MobiDB-lite"/>
    </source>
</evidence>
<dbReference type="Proteomes" id="UP001295469">
    <property type="component" value="Chromosome C09"/>
</dbReference>
<gene>
    <name evidence="4" type="ORF">DARMORV10_C09P14640.1</name>
</gene>
<dbReference type="PROSITE" id="PS50891">
    <property type="entry name" value="LOB"/>
    <property type="match status" value="1"/>
</dbReference>
<accession>A0A816IRQ2</accession>
<dbReference type="AlphaFoldDB" id="A0A816IRQ2"/>
<reference evidence="4" key="1">
    <citation type="submission" date="2021-01" db="EMBL/GenBank/DDBJ databases">
        <authorList>
            <consortium name="Genoscope - CEA"/>
            <person name="William W."/>
        </authorList>
    </citation>
    <scope>NUCLEOTIDE SEQUENCE</scope>
</reference>
<comment type="similarity">
    <text evidence="1">Belongs to the LOB domain-containing protein family.</text>
</comment>
<evidence type="ECO:0000256" key="1">
    <source>
        <dbReference type="ARBA" id="ARBA00005474"/>
    </source>
</evidence>
<dbReference type="InterPro" id="IPR004883">
    <property type="entry name" value="LOB"/>
</dbReference>
<dbReference type="EMBL" id="HG994373">
    <property type="protein sequence ID" value="CAF1718843.1"/>
    <property type="molecule type" value="Genomic_DNA"/>
</dbReference>
<evidence type="ECO:0000259" key="3">
    <source>
        <dbReference type="PROSITE" id="PS50891"/>
    </source>
</evidence>
<dbReference type="Pfam" id="PF03195">
    <property type="entry name" value="LOB"/>
    <property type="match status" value="1"/>
</dbReference>
<protein>
    <submittedName>
        <fullName evidence="4">(rape) hypothetical protein</fullName>
    </submittedName>
</protein>
<organism evidence="4">
    <name type="scientific">Brassica napus</name>
    <name type="common">Rape</name>
    <dbReference type="NCBI Taxonomy" id="3708"/>
    <lineage>
        <taxon>Eukaryota</taxon>
        <taxon>Viridiplantae</taxon>
        <taxon>Streptophyta</taxon>
        <taxon>Embryophyta</taxon>
        <taxon>Tracheophyta</taxon>
        <taxon>Spermatophyta</taxon>
        <taxon>Magnoliopsida</taxon>
        <taxon>eudicotyledons</taxon>
        <taxon>Gunneridae</taxon>
        <taxon>Pentapetalae</taxon>
        <taxon>rosids</taxon>
        <taxon>malvids</taxon>
        <taxon>Brassicales</taxon>
        <taxon>Brassicaceae</taxon>
        <taxon>Brassiceae</taxon>
        <taxon>Brassica</taxon>
    </lineage>
</organism>
<sequence>SQIDTGSSAEKYNFVSSPMNGDDDEEDSKTKKKVLQVIANTNLEIGKHSIFGSSKQDYNQSNSSGMTYQQLKLNSPFQAEQQMEANFSGTSSTPRQNQKIDVGGRQSDYEAATKLFGTTNIISMMNLASHEQNHLLASSILKEGAAWTDDNIRGGYGVIQKLMWEIKLHEAYLSERKKKISEEKKQIVLLLNQYI</sequence>